<dbReference type="CDD" id="cd04301">
    <property type="entry name" value="NAT_SF"/>
    <property type="match status" value="1"/>
</dbReference>
<accession>A0A0F7CQC7</accession>
<dbReference type="Proteomes" id="UP000034034">
    <property type="component" value="Chromosome"/>
</dbReference>
<organism evidence="5 6">
    <name type="scientific">Streptomyces xiamenensis</name>
    <dbReference type="NCBI Taxonomy" id="408015"/>
    <lineage>
        <taxon>Bacteria</taxon>
        <taxon>Bacillati</taxon>
        <taxon>Actinomycetota</taxon>
        <taxon>Actinomycetes</taxon>
        <taxon>Kitasatosporales</taxon>
        <taxon>Streptomycetaceae</taxon>
        <taxon>Streptomyces</taxon>
    </lineage>
</organism>
<keyword evidence="2" id="KW-0012">Acyltransferase</keyword>
<reference evidence="5" key="1">
    <citation type="submission" date="2019-08" db="EMBL/GenBank/DDBJ databases">
        <title>Complete genome sequence of a mangrove-derived Streptomyces xiamenensis.</title>
        <authorList>
            <person name="Xu J."/>
        </authorList>
    </citation>
    <scope>NUCLEOTIDE SEQUENCE</scope>
    <source>
        <strain evidence="5">318</strain>
    </source>
</reference>
<name>A0A0F7CQC7_9ACTN</name>
<evidence type="ECO:0000256" key="1">
    <source>
        <dbReference type="ARBA" id="ARBA00022679"/>
    </source>
</evidence>
<dbReference type="Gene3D" id="3.40.630.30">
    <property type="match status" value="1"/>
</dbReference>
<evidence type="ECO:0000256" key="2">
    <source>
        <dbReference type="ARBA" id="ARBA00023315"/>
    </source>
</evidence>
<dbReference type="InterPro" id="IPR050832">
    <property type="entry name" value="Bact_Acetyltransf"/>
</dbReference>
<feature type="region of interest" description="Disordered" evidence="3">
    <location>
        <begin position="1"/>
        <end position="30"/>
    </location>
</feature>
<protein>
    <submittedName>
        <fullName evidence="5">Acetyltransferase</fullName>
    </submittedName>
</protein>
<dbReference type="InterPro" id="IPR000182">
    <property type="entry name" value="GNAT_dom"/>
</dbReference>
<sequence length="200" mass="21916">MPTVAVKSRTVPIRDPARHRPRPHPKNGQMTLSIREMTEADTDDVARLRVLGWRHAYRGIMPRPYLDDLDPLPFAAGLRRGLAGATARTGHLVASGPGEPGRIIGWACQGPYRPHEAGWGEVRALYVHPGFIGTGVGRALLEAATARLSADGLPRVRLWVVRGNMRALRFYERAGFAPDGAEQSEEIQGVSVAELRYARG</sequence>
<dbReference type="InterPro" id="IPR016181">
    <property type="entry name" value="Acyl_CoA_acyltransferase"/>
</dbReference>
<dbReference type="SUPFAM" id="SSF55729">
    <property type="entry name" value="Acyl-CoA N-acyltransferases (Nat)"/>
    <property type="match status" value="1"/>
</dbReference>
<dbReference type="PROSITE" id="PS51186">
    <property type="entry name" value="GNAT"/>
    <property type="match status" value="1"/>
</dbReference>
<feature type="domain" description="N-acetyltransferase" evidence="4">
    <location>
        <begin position="32"/>
        <end position="199"/>
    </location>
</feature>
<dbReference type="GO" id="GO:0016747">
    <property type="term" value="F:acyltransferase activity, transferring groups other than amino-acyl groups"/>
    <property type="evidence" value="ECO:0007669"/>
    <property type="project" value="InterPro"/>
</dbReference>
<dbReference type="AlphaFoldDB" id="A0A0F7CQC7"/>
<dbReference type="PANTHER" id="PTHR43877:SF2">
    <property type="entry name" value="AMINOALKYLPHOSPHONATE N-ACETYLTRANSFERASE-RELATED"/>
    <property type="match status" value="1"/>
</dbReference>
<keyword evidence="1" id="KW-0808">Transferase</keyword>
<dbReference type="EMBL" id="CP009922">
    <property type="protein sequence ID" value="AKG46181.1"/>
    <property type="molecule type" value="Genomic_DNA"/>
</dbReference>
<evidence type="ECO:0000256" key="3">
    <source>
        <dbReference type="SAM" id="MobiDB-lite"/>
    </source>
</evidence>
<dbReference type="HOGENOM" id="CLU_013985_18_2_11"/>
<dbReference type="PANTHER" id="PTHR43877">
    <property type="entry name" value="AMINOALKYLPHOSPHONATE N-ACETYLTRANSFERASE-RELATED-RELATED"/>
    <property type="match status" value="1"/>
</dbReference>
<dbReference type="KEGG" id="sxi:SXIM_47970"/>
<keyword evidence="6" id="KW-1185">Reference proteome</keyword>
<evidence type="ECO:0000313" key="6">
    <source>
        <dbReference type="Proteomes" id="UP000034034"/>
    </source>
</evidence>
<proteinExistence type="predicted"/>
<gene>
    <name evidence="5" type="ORF">SXIM_47970</name>
</gene>
<evidence type="ECO:0000313" key="5">
    <source>
        <dbReference type="EMBL" id="AKG46181.1"/>
    </source>
</evidence>
<dbReference type="Pfam" id="PF00583">
    <property type="entry name" value="Acetyltransf_1"/>
    <property type="match status" value="1"/>
</dbReference>
<dbReference type="PATRIC" id="fig|408015.6.peg.4856"/>
<dbReference type="STRING" id="408015.SXIM_47970"/>
<evidence type="ECO:0000259" key="4">
    <source>
        <dbReference type="PROSITE" id="PS51186"/>
    </source>
</evidence>